<organism evidence="1">
    <name type="scientific">Arundo donax</name>
    <name type="common">Giant reed</name>
    <name type="synonym">Donax arundinaceus</name>
    <dbReference type="NCBI Taxonomy" id="35708"/>
    <lineage>
        <taxon>Eukaryota</taxon>
        <taxon>Viridiplantae</taxon>
        <taxon>Streptophyta</taxon>
        <taxon>Embryophyta</taxon>
        <taxon>Tracheophyta</taxon>
        <taxon>Spermatophyta</taxon>
        <taxon>Magnoliopsida</taxon>
        <taxon>Liliopsida</taxon>
        <taxon>Poales</taxon>
        <taxon>Poaceae</taxon>
        <taxon>PACMAD clade</taxon>
        <taxon>Arundinoideae</taxon>
        <taxon>Arundineae</taxon>
        <taxon>Arundo</taxon>
    </lineage>
</organism>
<accession>A0A0A9S825</accession>
<proteinExistence type="predicted"/>
<reference evidence="1" key="1">
    <citation type="submission" date="2014-09" db="EMBL/GenBank/DDBJ databases">
        <authorList>
            <person name="Magalhaes I.L.F."/>
            <person name="Oliveira U."/>
            <person name="Santos F.R."/>
            <person name="Vidigal T.H.D.A."/>
            <person name="Brescovit A.D."/>
            <person name="Santos A.J."/>
        </authorList>
    </citation>
    <scope>NUCLEOTIDE SEQUENCE</scope>
    <source>
        <tissue evidence="1">Shoot tissue taken approximately 20 cm above the soil surface</tissue>
    </source>
</reference>
<sequence>MAALFGFIPSELHCLPSFPVNFKAIVRKILMHIWRHHYFINSCKF</sequence>
<dbReference type="AlphaFoldDB" id="A0A0A9S825"/>
<protein>
    <submittedName>
        <fullName evidence="1">Uncharacterized protein</fullName>
    </submittedName>
</protein>
<evidence type="ECO:0000313" key="1">
    <source>
        <dbReference type="EMBL" id="JAD71112.1"/>
    </source>
</evidence>
<reference evidence="1" key="2">
    <citation type="journal article" date="2015" name="Data Brief">
        <title>Shoot transcriptome of the giant reed, Arundo donax.</title>
        <authorList>
            <person name="Barrero R.A."/>
            <person name="Guerrero F.D."/>
            <person name="Moolhuijzen P."/>
            <person name="Goolsby J.A."/>
            <person name="Tidwell J."/>
            <person name="Bellgard S.E."/>
            <person name="Bellgard M.I."/>
        </authorList>
    </citation>
    <scope>NUCLEOTIDE SEQUENCE</scope>
    <source>
        <tissue evidence="1">Shoot tissue taken approximately 20 cm above the soil surface</tissue>
    </source>
</reference>
<name>A0A0A9S825_ARUDO</name>
<dbReference type="EMBL" id="GBRH01226783">
    <property type="protein sequence ID" value="JAD71112.1"/>
    <property type="molecule type" value="Transcribed_RNA"/>
</dbReference>